<feature type="compositionally biased region" description="Basic and acidic residues" evidence="2">
    <location>
        <begin position="62"/>
        <end position="77"/>
    </location>
</feature>
<evidence type="ECO:0000256" key="2">
    <source>
        <dbReference type="SAM" id="MobiDB-lite"/>
    </source>
</evidence>
<proteinExistence type="predicted"/>
<feature type="coiled-coil region" evidence="1">
    <location>
        <begin position="1"/>
        <end position="40"/>
    </location>
</feature>
<feature type="coiled-coil region" evidence="1">
    <location>
        <begin position="84"/>
        <end position="114"/>
    </location>
</feature>
<sequence length="354" mass="41020">MDRLKEAMDRLQAIIRQKEQEEAQRMNEVIEANLAKIKAALDSRDSCNKQSTSTDECEESTEERSMKEILESQHEDKEMGYVLQQVESEEIVNEEEVVEELEEVEQEVDFKLENTSTPSDIVDDLESSPIVLEIEIKKEDAQPPMPLVSNEKEIELEESHQEEGVEVEESCKEVEVIMEEYKGVELARTLEPPLPKSPSNTTFKWVKFLSLSFNFSLEYGLLEMDGQLRALCVVKSMRELVSGWKCQSRFLMVGNSKSKCNGWYSSQLKGSRKMLWCLLENSDHFSPNWNCDDQLEDGCGNKIWDLGIYEDQFWKPLACVELHQSLVPLILNFGAYLKSKHWWKFQDDFKHKAP</sequence>
<evidence type="ECO:0000313" key="3">
    <source>
        <dbReference type="EMBL" id="RYQ90567.1"/>
    </source>
</evidence>
<dbReference type="EMBL" id="SDMP01000019">
    <property type="protein sequence ID" value="RYQ90567.1"/>
    <property type="molecule type" value="Genomic_DNA"/>
</dbReference>
<keyword evidence="1" id="KW-0175">Coiled coil</keyword>
<comment type="caution">
    <text evidence="3">The sequence shown here is derived from an EMBL/GenBank/DDBJ whole genome shotgun (WGS) entry which is preliminary data.</text>
</comment>
<gene>
    <name evidence="3" type="ORF">Ahy_B09g096618</name>
</gene>
<dbReference type="Proteomes" id="UP000289738">
    <property type="component" value="Chromosome B09"/>
</dbReference>
<accession>A0A444XLI5</accession>
<evidence type="ECO:0000313" key="4">
    <source>
        <dbReference type="Proteomes" id="UP000289738"/>
    </source>
</evidence>
<reference evidence="3 4" key="1">
    <citation type="submission" date="2019-01" db="EMBL/GenBank/DDBJ databases">
        <title>Sequencing of cultivated peanut Arachis hypogaea provides insights into genome evolution and oil improvement.</title>
        <authorList>
            <person name="Chen X."/>
        </authorList>
    </citation>
    <scope>NUCLEOTIDE SEQUENCE [LARGE SCALE GENOMIC DNA]</scope>
    <source>
        <strain evidence="4">cv. Fuhuasheng</strain>
        <tissue evidence="3">Leaves</tissue>
    </source>
</reference>
<keyword evidence="4" id="KW-1185">Reference proteome</keyword>
<evidence type="ECO:0000256" key="1">
    <source>
        <dbReference type="SAM" id="Coils"/>
    </source>
</evidence>
<feature type="region of interest" description="Disordered" evidence="2">
    <location>
        <begin position="42"/>
        <end position="77"/>
    </location>
</feature>
<name>A0A444XLI5_ARAHY</name>
<dbReference type="AlphaFoldDB" id="A0A444XLI5"/>
<organism evidence="3 4">
    <name type="scientific">Arachis hypogaea</name>
    <name type="common">Peanut</name>
    <dbReference type="NCBI Taxonomy" id="3818"/>
    <lineage>
        <taxon>Eukaryota</taxon>
        <taxon>Viridiplantae</taxon>
        <taxon>Streptophyta</taxon>
        <taxon>Embryophyta</taxon>
        <taxon>Tracheophyta</taxon>
        <taxon>Spermatophyta</taxon>
        <taxon>Magnoliopsida</taxon>
        <taxon>eudicotyledons</taxon>
        <taxon>Gunneridae</taxon>
        <taxon>Pentapetalae</taxon>
        <taxon>rosids</taxon>
        <taxon>fabids</taxon>
        <taxon>Fabales</taxon>
        <taxon>Fabaceae</taxon>
        <taxon>Papilionoideae</taxon>
        <taxon>50 kb inversion clade</taxon>
        <taxon>dalbergioids sensu lato</taxon>
        <taxon>Dalbergieae</taxon>
        <taxon>Pterocarpus clade</taxon>
        <taxon>Arachis</taxon>
    </lineage>
</organism>
<protein>
    <submittedName>
        <fullName evidence="3">Uncharacterized protein</fullName>
    </submittedName>
</protein>